<evidence type="ECO:0000256" key="3">
    <source>
        <dbReference type="ARBA" id="ARBA00022598"/>
    </source>
</evidence>
<feature type="compositionally biased region" description="Gly residues" evidence="11">
    <location>
        <begin position="15"/>
        <end position="28"/>
    </location>
</feature>
<dbReference type="Gene3D" id="3.90.740.10">
    <property type="entry name" value="Valyl/Leucyl/Isoleucyl-tRNA synthetase, editing domain"/>
    <property type="match status" value="1"/>
</dbReference>
<evidence type="ECO:0000256" key="8">
    <source>
        <dbReference type="ARBA" id="ARBA00047469"/>
    </source>
</evidence>
<feature type="domain" description="Leucyl-tRNA synthetase editing" evidence="14">
    <location>
        <begin position="306"/>
        <end position="507"/>
    </location>
</feature>
<evidence type="ECO:0000259" key="12">
    <source>
        <dbReference type="Pfam" id="PF08264"/>
    </source>
</evidence>
<dbReference type="InterPro" id="IPR001412">
    <property type="entry name" value="aa-tRNA-synth_I_CS"/>
</dbReference>
<keyword evidence="7 9" id="KW-0030">Aminoacyl-tRNA synthetase</keyword>
<feature type="domain" description="Methionyl/Valyl/Leucyl/Isoleucyl-tRNA synthetase anticodon-binding" evidence="12">
    <location>
        <begin position="823"/>
        <end position="942"/>
    </location>
</feature>
<evidence type="ECO:0000256" key="6">
    <source>
        <dbReference type="ARBA" id="ARBA00022917"/>
    </source>
</evidence>
<dbReference type="PANTHER" id="PTHR43740:SF2">
    <property type="entry name" value="LEUCINE--TRNA LIGASE, MITOCHONDRIAL"/>
    <property type="match status" value="1"/>
</dbReference>
<dbReference type="Gene3D" id="1.10.730.10">
    <property type="entry name" value="Isoleucyl-tRNA Synthetase, Domain 1"/>
    <property type="match status" value="1"/>
</dbReference>
<dbReference type="Pfam" id="PF13603">
    <property type="entry name" value="tRNA-synt_1_2"/>
    <property type="match status" value="1"/>
</dbReference>
<evidence type="ECO:0000256" key="7">
    <source>
        <dbReference type="ARBA" id="ARBA00023146"/>
    </source>
</evidence>
<comment type="caution">
    <text evidence="9">Lacks conserved residue(s) required for the propagation of feature annotation.</text>
</comment>
<protein>
    <recommendedName>
        <fullName evidence="9">Leucine--tRNA ligase</fullName>
        <ecNumber evidence="9">6.1.1.4</ecNumber>
    </recommendedName>
    <alternativeName>
        <fullName evidence="9">Leucyl-tRNA synthetase</fullName>
        <shortName evidence="9">LeuRS</shortName>
    </alternativeName>
</protein>
<comment type="subcellular location">
    <subcellularLocation>
        <location evidence="9">Cytoplasm</location>
    </subcellularLocation>
</comment>
<evidence type="ECO:0000259" key="13">
    <source>
        <dbReference type="Pfam" id="PF09334"/>
    </source>
</evidence>
<name>A0ABP9E5Y1_9PSEU</name>
<comment type="caution">
    <text evidence="15">The sequence shown here is derived from an EMBL/GenBank/DDBJ whole genome shotgun (WGS) entry which is preliminary data.</text>
</comment>
<evidence type="ECO:0000259" key="14">
    <source>
        <dbReference type="Pfam" id="PF13603"/>
    </source>
</evidence>
<evidence type="ECO:0000256" key="5">
    <source>
        <dbReference type="ARBA" id="ARBA00022840"/>
    </source>
</evidence>
<keyword evidence="2 9" id="KW-0963">Cytoplasm</keyword>
<accession>A0ABP9E5Y1</accession>
<keyword evidence="16" id="KW-1185">Reference proteome</keyword>
<keyword evidence="5 9" id="KW-0067">ATP-binding</keyword>
<evidence type="ECO:0000313" key="15">
    <source>
        <dbReference type="EMBL" id="GAA4869445.1"/>
    </source>
</evidence>
<dbReference type="PROSITE" id="PS00178">
    <property type="entry name" value="AA_TRNA_LIGASE_I"/>
    <property type="match status" value="1"/>
</dbReference>
<keyword evidence="4 9" id="KW-0547">Nucleotide-binding</keyword>
<evidence type="ECO:0000313" key="16">
    <source>
        <dbReference type="Proteomes" id="UP001500457"/>
    </source>
</evidence>
<dbReference type="InterPro" id="IPR015413">
    <property type="entry name" value="Methionyl/Leucyl_tRNA_Synth"/>
</dbReference>
<organism evidence="15 16">
    <name type="scientific">Actinomycetospora straminea</name>
    <dbReference type="NCBI Taxonomy" id="663607"/>
    <lineage>
        <taxon>Bacteria</taxon>
        <taxon>Bacillati</taxon>
        <taxon>Actinomycetota</taxon>
        <taxon>Actinomycetes</taxon>
        <taxon>Pseudonocardiales</taxon>
        <taxon>Pseudonocardiaceae</taxon>
        <taxon>Actinomycetospora</taxon>
    </lineage>
</organism>
<feature type="short sequence motif" description="'KMSKS' region" evidence="9">
    <location>
        <begin position="749"/>
        <end position="753"/>
    </location>
</feature>
<evidence type="ECO:0000256" key="11">
    <source>
        <dbReference type="SAM" id="MobiDB-lite"/>
    </source>
</evidence>
<dbReference type="PRINTS" id="PR00985">
    <property type="entry name" value="TRNASYNTHLEU"/>
</dbReference>
<feature type="binding site" evidence="9">
    <location>
        <position position="752"/>
    </location>
    <ligand>
        <name>ATP</name>
        <dbReference type="ChEBI" id="CHEBI:30616"/>
    </ligand>
</feature>
<dbReference type="SUPFAM" id="SSF50677">
    <property type="entry name" value="ValRS/IleRS/LeuRS editing domain"/>
    <property type="match status" value="1"/>
</dbReference>
<evidence type="ECO:0000256" key="2">
    <source>
        <dbReference type="ARBA" id="ARBA00022490"/>
    </source>
</evidence>
<feature type="domain" description="Methionyl/Leucyl tRNA synthetase" evidence="13">
    <location>
        <begin position="78"/>
        <end position="182"/>
    </location>
</feature>
<comment type="similarity">
    <text evidence="1 9 10">Belongs to the class-I aminoacyl-tRNA synthetase family.</text>
</comment>
<dbReference type="InterPro" id="IPR009008">
    <property type="entry name" value="Val/Leu/Ile-tRNA-synth_edit"/>
</dbReference>
<dbReference type="Gene3D" id="3.40.50.620">
    <property type="entry name" value="HUPs"/>
    <property type="match status" value="3"/>
</dbReference>
<dbReference type="EMBL" id="BAABHQ010000003">
    <property type="protein sequence ID" value="GAA4869445.1"/>
    <property type="molecule type" value="Genomic_DNA"/>
</dbReference>
<dbReference type="CDD" id="cd07958">
    <property type="entry name" value="Anticodon_Ia_Leu_BEm"/>
    <property type="match status" value="1"/>
</dbReference>
<dbReference type="Pfam" id="PF09334">
    <property type="entry name" value="tRNA-synt_1g"/>
    <property type="match status" value="1"/>
</dbReference>
<dbReference type="PANTHER" id="PTHR43740">
    <property type="entry name" value="LEUCYL-TRNA SYNTHETASE"/>
    <property type="match status" value="1"/>
</dbReference>
<feature type="region of interest" description="Disordered" evidence="11">
    <location>
        <begin position="1"/>
        <end position="29"/>
    </location>
</feature>
<dbReference type="InterPro" id="IPR014729">
    <property type="entry name" value="Rossmann-like_a/b/a_fold"/>
</dbReference>
<sequence length="979" mass="107747">MTAEPEVASRADSAGGAGGGSGGSGGGVPPYRYTAALANEIERRWQDLWESQDTFAVANPSPDGPPPAGEKFYLMDMFPYPSGAGLHVGHPLGFIGTDVLGRFLRMTGRHVLHTMGFDAFGLPAEQYAVQTGTHPRTTTEANIARYRAQIRQLGLAHDQHRSVSTTDVEFYRWTQWIFLQIHGSWYDAEAGRARPISELSDELTAGIRALPDGRDWATLSRPEQDRVLDDHRLAYLADAPVNWCPALGTVLSNEEVTADGRSERGNFPVFRRNLRQWMMRITAYADRLADDLDGVDWPDSVKTMQRNWIGRSQGAQVRFTSDAGPIEVFTTRPDTLFGATYLVLAPEHPLVDALTPDAWPSPPTGDELDGRWTGGAATPAEAVAGYRRVVAQRSDLERQEARDKTGVFTGSWATNPVNGEPLPIFVADYVLMGYGTGAILAVPGQDQRDWDFASVFGLPIRRTVAPPEGFDGEAYVGAGPAINSANDEISLDGLEVDAAKSAIVTWLAGRGAGEPVVQYKLRDWLFSRQRYWGEPFPIAYAAEGETDGGPSIPRALPASDLPVLLPDVEDYAPKSFAPDDRDSSPESPLARATEWVSFTADLESDPERGFADYLRETNTMPQWAGSCWYYLRYLDPDNKERFVDADVERYWLGPQGPGDPGGVDLYVGGVEHAVLHLLYARFWHKVLFDLGHVSSSEPFRKLFNQGYVQAWAYTDARGVYVPAEEVVEDASASTGFTWNGEPVRQEYGKMGKSLRNVVTPDEMCEAYGADTFRLYEMSTGPMEASRPWSTRDVVGSHRFLQRVWRLVVDEQTGELRVGDAEPDRDTLTALHKAIDGVRTDLPAMHYNTAVAKLIELANHLTKTYPDGGTPRSVVEPLVLLLAPLCPHLAEELWSRLGHPQTLAYAPFPEADPALLVEDTVEYPIQVNGKVRSRVTVPATATEDEVRAAALADPKVVELLAGAEPRKVIVVPGRLVNIVR</sequence>
<dbReference type="SUPFAM" id="SSF52374">
    <property type="entry name" value="Nucleotidylyl transferase"/>
    <property type="match status" value="1"/>
</dbReference>
<dbReference type="SUPFAM" id="SSF47323">
    <property type="entry name" value="Anticodon-binding domain of a subclass of class I aminoacyl-tRNA synthetases"/>
    <property type="match status" value="1"/>
</dbReference>
<reference evidence="16" key="1">
    <citation type="journal article" date="2019" name="Int. J. Syst. Evol. Microbiol.">
        <title>The Global Catalogue of Microorganisms (GCM) 10K type strain sequencing project: providing services to taxonomists for standard genome sequencing and annotation.</title>
        <authorList>
            <consortium name="The Broad Institute Genomics Platform"/>
            <consortium name="The Broad Institute Genome Sequencing Center for Infectious Disease"/>
            <person name="Wu L."/>
            <person name="Ma J."/>
        </authorList>
    </citation>
    <scope>NUCLEOTIDE SEQUENCE [LARGE SCALE GENOMIC DNA]</scope>
    <source>
        <strain evidence="16">JCM 17983</strain>
    </source>
</reference>
<dbReference type="InterPro" id="IPR002302">
    <property type="entry name" value="Leu-tRNA-ligase"/>
</dbReference>
<dbReference type="Proteomes" id="UP001500457">
    <property type="component" value="Unassembled WGS sequence"/>
</dbReference>
<evidence type="ECO:0000256" key="1">
    <source>
        <dbReference type="ARBA" id="ARBA00005594"/>
    </source>
</evidence>
<gene>
    <name evidence="9 15" type="primary">leuS</name>
    <name evidence="15" type="ORF">GCM10023203_18170</name>
</gene>
<evidence type="ECO:0000256" key="4">
    <source>
        <dbReference type="ARBA" id="ARBA00022741"/>
    </source>
</evidence>
<dbReference type="HAMAP" id="MF_00049_B">
    <property type="entry name" value="Leu_tRNA_synth_B"/>
    <property type="match status" value="1"/>
</dbReference>
<dbReference type="Pfam" id="PF08264">
    <property type="entry name" value="Anticodon_1"/>
    <property type="match status" value="1"/>
</dbReference>
<comment type="catalytic activity">
    <reaction evidence="8 9">
        <text>tRNA(Leu) + L-leucine + ATP = L-leucyl-tRNA(Leu) + AMP + diphosphate</text>
        <dbReference type="Rhea" id="RHEA:11688"/>
        <dbReference type="Rhea" id="RHEA-COMP:9613"/>
        <dbReference type="Rhea" id="RHEA-COMP:9622"/>
        <dbReference type="ChEBI" id="CHEBI:30616"/>
        <dbReference type="ChEBI" id="CHEBI:33019"/>
        <dbReference type="ChEBI" id="CHEBI:57427"/>
        <dbReference type="ChEBI" id="CHEBI:78442"/>
        <dbReference type="ChEBI" id="CHEBI:78494"/>
        <dbReference type="ChEBI" id="CHEBI:456215"/>
        <dbReference type="EC" id="6.1.1.4"/>
    </reaction>
</comment>
<dbReference type="InterPro" id="IPR009080">
    <property type="entry name" value="tRNAsynth_Ia_anticodon-bd"/>
</dbReference>
<keyword evidence="6 9" id="KW-0648">Protein biosynthesis</keyword>
<dbReference type="InterPro" id="IPR013155">
    <property type="entry name" value="M/V/L/I-tRNA-synth_anticd-bd"/>
</dbReference>
<dbReference type="EC" id="6.1.1.4" evidence="9"/>
<dbReference type="GO" id="GO:0016874">
    <property type="term" value="F:ligase activity"/>
    <property type="evidence" value="ECO:0007669"/>
    <property type="project" value="UniProtKB-KW"/>
</dbReference>
<keyword evidence="3 9" id="KW-0436">Ligase</keyword>
<evidence type="ECO:0000256" key="10">
    <source>
        <dbReference type="RuleBase" id="RU363039"/>
    </source>
</evidence>
<dbReference type="InterPro" id="IPR025709">
    <property type="entry name" value="Leu_tRNA-synth_edit"/>
</dbReference>
<proteinExistence type="inferred from homology"/>
<evidence type="ECO:0000256" key="9">
    <source>
        <dbReference type="HAMAP-Rule" id="MF_00049"/>
    </source>
</evidence>